<accession>A0A6C0CCJ2</accession>
<dbReference type="AlphaFoldDB" id="A0A6C0CCJ2"/>
<dbReference type="EMBL" id="MN739377">
    <property type="protein sequence ID" value="QHT01560.1"/>
    <property type="molecule type" value="Genomic_DNA"/>
</dbReference>
<proteinExistence type="predicted"/>
<protein>
    <submittedName>
        <fullName evidence="1">Uncharacterized protein</fullName>
    </submittedName>
</protein>
<evidence type="ECO:0000313" key="1">
    <source>
        <dbReference type="EMBL" id="QHT01560.1"/>
    </source>
</evidence>
<organism evidence="1">
    <name type="scientific">viral metagenome</name>
    <dbReference type="NCBI Taxonomy" id="1070528"/>
    <lineage>
        <taxon>unclassified sequences</taxon>
        <taxon>metagenomes</taxon>
        <taxon>organismal metagenomes</taxon>
    </lineage>
</organism>
<sequence>MRRIKPDVNKNIFKIISEVSICRMDNITDKHANIVDSQNFYQVYSEMHERGFEFYKSDCDPKILTINEILCYYFVRLT</sequence>
<reference evidence="1" key="1">
    <citation type="journal article" date="2020" name="Nature">
        <title>Giant virus diversity and host interactions through global metagenomics.</title>
        <authorList>
            <person name="Schulz F."/>
            <person name="Roux S."/>
            <person name="Paez-Espino D."/>
            <person name="Jungbluth S."/>
            <person name="Walsh D.A."/>
            <person name="Denef V.J."/>
            <person name="McMahon K.D."/>
            <person name="Konstantinidis K.T."/>
            <person name="Eloe-Fadrosh E.A."/>
            <person name="Kyrpides N.C."/>
            <person name="Woyke T."/>
        </authorList>
    </citation>
    <scope>NUCLEOTIDE SEQUENCE</scope>
    <source>
        <strain evidence="1">GVMAG-M-3300020192-26</strain>
    </source>
</reference>
<name>A0A6C0CCJ2_9ZZZZ</name>